<reference evidence="2" key="1">
    <citation type="submission" date="2022-01" db="EMBL/GenBank/DDBJ databases">
        <authorList>
            <person name="King R."/>
        </authorList>
    </citation>
    <scope>NUCLEOTIDE SEQUENCE</scope>
</reference>
<dbReference type="InterPro" id="IPR027482">
    <property type="entry name" value="Sec1-like_dom2"/>
</dbReference>
<dbReference type="Gene3D" id="3.40.50.1910">
    <property type="match status" value="2"/>
</dbReference>
<evidence type="ECO:0000313" key="2">
    <source>
        <dbReference type="EMBL" id="CAH1111129.1"/>
    </source>
</evidence>
<name>A0A9P0D633_9CUCU</name>
<dbReference type="FunFam" id="3.40.50.1910:FF:000005">
    <property type="entry name" value="vacuolar protein sorting-associated protein 33A isoform X1"/>
    <property type="match status" value="1"/>
</dbReference>
<accession>A0A9P0D633</accession>
<organism evidence="2 3">
    <name type="scientific">Psylliodes chrysocephalus</name>
    <dbReference type="NCBI Taxonomy" id="3402493"/>
    <lineage>
        <taxon>Eukaryota</taxon>
        <taxon>Metazoa</taxon>
        <taxon>Ecdysozoa</taxon>
        <taxon>Arthropoda</taxon>
        <taxon>Hexapoda</taxon>
        <taxon>Insecta</taxon>
        <taxon>Pterygota</taxon>
        <taxon>Neoptera</taxon>
        <taxon>Endopterygota</taxon>
        <taxon>Coleoptera</taxon>
        <taxon>Polyphaga</taxon>
        <taxon>Cucujiformia</taxon>
        <taxon>Chrysomeloidea</taxon>
        <taxon>Chrysomelidae</taxon>
        <taxon>Galerucinae</taxon>
        <taxon>Alticini</taxon>
        <taxon>Psylliodes</taxon>
    </lineage>
</organism>
<dbReference type="OrthoDB" id="10262287at2759"/>
<dbReference type="InterPro" id="IPR043154">
    <property type="entry name" value="Sec-1-like_dom1"/>
</dbReference>
<evidence type="ECO:0008006" key="4">
    <source>
        <dbReference type="Google" id="ProtNLM"/>
    </source>
</evidence>
<dbReference type="InterPro" id="IPR043155">
    <property type="entry name" value="VPS33_dom3b"/>
</dbReference>
<keyword evidence="3" id="KW-1185">Reference proteome</keyword>
<dbReference type="PANTHER" id="PTHR11679">
    <property type="entry name" value="VESICLE PROTEIN SORTING-ASSOCIATED"/>
    <property type="match status" value="1"/>
</dbReference>
<dbReference type="SUPFAM" id="SSF56815">
    <property type="entry name" value="Sec1/munc18-like (SM) proteins"/>
    <property type="match status" value="1"/>
</dbReference>
<gene>
    <name evidence="2" type="ORF">PSYICH_LOCUS11151</name>
</gene>
<protein>
    <recommendedName>
        <fullName evidence="4">Vacuolar protein sorting-associated protein 33A</fullName>
    </recommendedName>
</protein>
<dbReference type="Gene3D" id="1.25.40.850">
    <property type="match status" value="1"/>
</dbReference>
<dbReference type="InterPro" id="IPR036045">
    <property type="entry name" value="Sec1-like_sf"/>
</dbReference>
<dbReference type="Proteomes" id="UP001153636">
    <property type="component" value="Chromosome 5"/>
</dbReference>
<comment type="similarity">
    <text evidence="1">Belongs to the STXBP/unc-18/SEC1 family.</text>
</comment>
<dbReference type="Pfam" id="PF00995">
    <property type="entry name" value="Sec1"/>
    <property type="match status" value="1"/>
</dbReference>
<evidence type="ECO:0000256" key="1">
    <source>
        <dbReference type="ARBA" id="ARBA00009884"/>
    </source>
</evidence>
<dbReference type="PIRSF" id="PIRSF005715">
    <property type="entry name" value="VPS45_Sec1"/>
    <property type="match status" value="1"/>
</dbReference>
<dbReference type="GO" id="GO:0016192">
    <property type="term" value="P:vesicle-mediated transport"/>
    <property type="evidence" value="ECO:0007669"/>
    <property type="project" value="InterPro"/>
</dbReference>
<dbReference type="EMBL" id="OV651817">
    <property type="protein sequence ID" value="CAH1111129.1"/>
    <property type="molecule type" value="Genomic_DNA"/>
</dbReference>
<dbReference type="AlphaFoldDB" id="A0A9P0D633"/>
<sequence>MSHLQSGKVDISLIQASARANLINLLEKCPGRKALVWDNSIAGPVGLVAQYAILKEHQVVKMFPLRNMALPETDVDHIIFISRPKLQLMDYIAQNVHTDSKTRTGSKKQFHLFFVPKKSLLCMERLKHKGVFGSVMLIDEFKCQLFPFESDLISMEISEVFREFMVENDPTYLYQTAQAIIYLQKMYGPIPKVWGKGNAAKQVWDLVVRLQREKSHSEEMKNNQQSCIDQMILIDRSVDLITPLATQLTYEGLIDEIFGLNNSTANFPIDNFLSTEERTTESLSEDKRQMILNSADKLFADIRDKNFNAVGTYLSKQAKSISAQLENTQEKSVQEMKLYVQRLPQILAKKKQLAAHTAIAECIKEVTDGYDFLDTLQAEQEFLNCIEVDKPSTYIEEMIAQSKPLIKVLRLMCLQCIASSGLKPKILESYKRDLVQVYGLEALLAISKLEKVGLLKLQSSTRQYTVLRKALRLTMEDTSEINPTDISYVHSIYAPLSIRLAEHVTKNGGLKQLQDVLGLLPGPTLDETPSVNSITNSDSPLTILVFFIGGCTFAEISALRFLSQQEDSNVEFVIATTKLINGTTFLNSIIEN</sequence>
<dbReference type="Gene3D" id="3.40.50.2060">
    <property type="match status" value="1"/>
</dbReference>
<evidence type="ECO:0000313" key="3">
    <source>
        <dbReference type="Proteomes" id="UP001153636"/>
    </source>
</evidence>
<proteinExistence type="inferred from homology"/>
<dbReference type="InterPro" id="IPR001619">
    <property type="entry name" value="Sec1-like"/>
</dbReference>